<dbReference type="PANTHER" id="PTHR33729">
    <property type="entry name" value="METHYL-CPG BINDING DOMAIN CONTAINING PROTEIN, EXPRESSED"/>
    <property type="match status" value="1"/>
</dbReference>
<comment type="caution">
    <text evidence="8">The sequence shown here is derived from an EMBL/GenBank/DDBJ whole genome shotgun (WGS) entry which is preliminary data.</text>
</comment>
<dbReference type="InterPro" id="IPR016177">
    <property type="entry name" value="DNA-bd_dom_sf"/>
</dbReference>
<gene>
    <name evidence="8" type="ORF">M0R45_003167</name>
</gene>
<organism evidence="8 9">
    <name type="scientific">Rubus argutus</name>
    <name type="common">Southern blackberry</name>
    <dbReference type="NCBI Taxonomy" id="59490"/>
    <lineage>
        <taxon>Eukaryota</taxon>
        <taxon>Viridiplantae</taxon>
        <taxon>Streptophyta</taxon>
        <taxon>Embryophyta</taxon>
        <taxon>Tracheophyta</taxon>
        <taxon>Spermatophyta</taxon>
        <taxon>Magnoliopsida</taxon>
        <taxon>eudicotyledons</taxon>
        <taxon>Gunneridae</taxon>
        <taxon>Pentapetalae</taxon>
        <taxon>rosids</taxon>
        <taxon>fabids</taxon>
        <taxon>Rosales</taxon>
        <taxon>Rosaceae</taxon>
        <taxon>Rosoideae</taxon>
        <taxon>Rosoideae incertae sedis</taxon>
        <taxon>Rubus</taxon>
    </lineage>
</organism>
<evidence type="ECO:0000313" key="8">
    <source>
        <dbReference type="EMBL" id="KAK9947548.1"/>
    </source>
</evidence>
<evidence type="ECO:0000256" key="6">
    <source>
        <dbReference type="SAM" id="MobiDB-lite"/>
    </source>
</evidence>
<dbReference type="SUPFAM" id="SSF54171">
    <property type="entry name" value="DNA-binding domain"/>
    <property type="match status" value="1"/>
</dbReference>
<reference evidence="8 9" key="1">
    <citation type="journal article" date="2023" name="G3 (Bethesda)">
        <title>A chromosome-length genome assembly and annotation of blackberry (Rubus argutus, cv. 'Hillquist').</title>
        <authorList>
            <person name="Bruna T."/>
            <person name="Aryal R."/>
            <person name="Dudchenko O."/>
            <person name="Sargent D.J."/>
            <person name="Mead D."/>
            <person name="Buti M."/>
            <person name="Cavallini A."/>
            <person name="Hytonen T."/>
            <person name="Andres J."/>
            <person name="Pham M."/>
            <person name="Weisz D."/>
            <person name="Mascagni F."/>
            <person name="Usai G."/>
            <person name="Natali L."/>
            <person name="Bassil N."/>
            <person name="Fernandez G.E."/>
            <person name="Lomsadze A."/>
            <person name="Armour M."/>
            <person name="Olukolu B."/>
            <person name="Poorten T."/>
            <person name="Britton C."/>
            <person name="Davik J."/>
            <person name="Ashrafi H."/>
            <person name="Aiden E.L."/>
            <person name="Borodovsky M."/>
            <person name="Worthington M."/>
        </authorList>
    </citation>
    <scope>NUCLEOTIDE SEQUENCE [LARGE SCALE GENOMIC DNA]</scope>
    <source>
        <strain evidence="8">PI 553951</strain>
    </source>
</reference>
<evidence type="ECO:0000256" key="2">
    <source>
        <dbReference type="ARBA" id="ARBA00023015"/>
    </source>
</evidence>
<feature type="compositionally biased region" description="Basic and acidic residues" evidence="6">
    <location>
        <begin position="109"/>
        <end position="194"/>
    </location>
</feature>
<dbReference type="Gene3D" id="3.30.890.10">
    <property type="entry name" value="Methyl-cpg-binding Protein 2, Chain A"/>
    <property type="match status" value="1"/>
</dbReference>
<keyword evidence="2" id="KW-0805">Transcription regulation</keyword>
<protein>
    <recommendedName>
        <fullName evidence="7">MBD domain-containing protein</fullName>
    </recommendedName>
</protein>
<name>A0AAW1YIA2_RUBAR</name>
<evidence type="ECO:0000313" key="9">
    <source>
        <dbReference type="Proteomes" id="UP001457282"/>
    </source>
</evidence>
<dbReference type="GO" id="GO:0005634">
    <property type="term" value="C:nucleus"/>
    <property type="evidence" value="ECO:0007669"/>
    <property type="project" value="UniProtKB-SubCell"/>
</dbReference>
<dbReference type="AlphaFoldDB" id="A0AAW1YIA2"/>
<feature type="region of interest" description="Disordered" evidence="6">
    <location>
        <begin position="60"/>
        <end position="287"/>
    </location>
</feature>
<dbReference type="InterPro" id="IPR001739">
    <property type="entry name" value="Methyl_CpG_DNA-bd"/>
</dbReference>
<feature type="domain" description="MBD" evidence="7">
    <location>
        <begin position="7"/>
        <end position="77"/>
    </location>
</feature>
<feature type="region of interest" description="Disordered" evidence="6">
    <location>
        <begin position="25"/>
        <end position="47"/>
    </location>
</feature>
<dbReference type="PROSITE" id="PS50982">
    <property type="entry name" value="MBD"/>
    <property type="match status" value="1"/>
</dbReference>
<dbReference type="Proteomes" id="UP001457282">
    <property type="component" value="Unassembled WGS sequence"/>
</dbReference>
<evidence type="ECO:0000256" key="5">
    <source>
        <dbReference type="ARBA" id="ARBA00023242"/>
    </source>
</evidence>
<evidence type="ECO:0000256" key="4">
    <source>
        <dbReference type="ARBA" id="ARBA00023163"/>
    </source>
</evidence>
<dbReference type="GO" id="GO:0003677">
    <property type="term" value="F:DNA binding"/>
    <property type="evidence" value="ECO:0007669"/>
    <property type="project" value="UniProtKB-KW"/>
</dbReference>
<sequence>MASSVEKEEVVSLELPAPSGWIKKFVPKQSGTPKKNEIIFTAPTGEEISNKRQLEQYLKAHPGGPAVSEFDWGTGETPRRSARISEKVKATPSPESDPPKKRSRKSSGSKKDSKEKEVAPQGTEETKLSDVQDADRAVKDTDTEMEKADVKENKDEDKVKDADTKTEVAPPEEAKVENEAKVPKEAEERKRTMEVDAGTNDGKEVDGSGAKEVTGDQGKADIAIANQDKHEGEGEEKEKHKESEIKEKEAAQGKSEEHKSSGVHEVGKKIEAELTENGGNGNEAAKV</sequence>
<dbReference type="Pfam" id="PF01429">
    <property type="entry name" value="MBD"/>
    <property type="match status" value="1"/>
</dbReference>
<keyword evidence="3" id="KW-0238">DNA-binding</keyword>
<dbReference type="PANTHER" id="PTHR33729:SF6">
    <property type="entry name" value="METHYL-CPG-BINDING DOMAIN-CONTAINING PROTEIN 11"/>
    <property type="match status" value="1"/>
</dbReference>
<evidence type="ECO:0000256" key="3">
    <source>
        <dbReference type="ARBA" id="ARBA00023125"/>
    </source>
</evidence>
<keyword evidence="5" id="KW-0539">Nucleus</keyword>
<keyword evidence="4" id="KW-0804">Transcription</keyword>
<keyword evidence="9" id="KW-1185">Reference proteome</keyword>
<dbReference type="InterPro" id="IPR039622">
    <property type="entry name" value="MBD10/11"/>
</dbReference>
<feature type="compositionally biased region" description="Basic and acidic residues" evidence="6">
    <location>
        <begin position="77"/>
        <end position="89"/>
    </location>
</feature>
<evidence type="ECO:0000259" key="7">
    <source>
        <dbReference type="PROSITE" id="PS50982"/>
    </source>
</evidence>
<proteinExistence type="predicted"/>
<accession>A0AAW1YIA2</accession>
<comment type="subcellular location">
    <subcellularLocation>
        <location evidence="1">Nucleus</location>
    </subcellularLocation>
</comment>
<evidence type="ECO:0000256" key="1">
    <source>
        <dbReference type="ARBA" id="ARBA00004123"/>
    </source>
</evidence>
<dbReference type="EMBL" id="JBEDUW010000001">
    <property type="protein sequence ID" value="KAK9947548.1"/>
    <property type="molecule type" value="Genomic_DNA"/>
</dbReference>
<feature type="compositionally biased region" description="Basic and acidic residues" evidence="6">
    <location>
        <begin position="227"/>
        <end position="272"/>
    </location>
</feature>